<protein>
    <submittedName>
        <fullName evidence="3">WD40 repeat-containing protein</fullName>
    </submittedName>
</protein>
<dbReference type="OrthoDB" id="6192037at2"/>
<evidence type="ECO:0000256" key="1">
    <source>
        <dbReference type="PROSITE-ProRule" id="PRU00221"/>
    </source>
</evidence>
<feature type="signal peptide" evidence="2">
    <location>
        <begin position="1"/>
        <end position="24"/>
    </location>
</feature>
<dbReference type="EMBL" id="CP002583">
    <property type="protein sequence ID" value="ADZ89897.1"/>
    <property type="molecule type" value="Genomic_DNA"/>
</dbReference>
<dbReference type="InterPro" id="IPR016346">
    <property type="entry name" value="G-protein_beta_1-5"/>
</dbReference>
<dbReference type="InterPro" id="IPR011047">
    <property type="entry name" value="Quinoprotein_ADH-like_sf"/>
</dbReference>
<name>F2K147_MARM1</name>
<dbReference type="HOGENOM" id="CLU_073582_0_0_6"/>
<reference evidence="3 4" key="1">
    <citation type="journal article" date="2012" name="Stand. Genomic Sci.">
        <title>Complete genome sequence of the melanogenic marine bacterium Marinomonas mediterranea type strain (MMB-1(T)).</title>
        <authorList>
            <person name="Lucas-Elio P."/>
            <person name="Goodwin L."/>
            <person name="Woyke T."/>
            <person name="Pitluck S."/>
            <person name="Nolan M."/>
            <person name="Kyrpides N.C."/>
            <person name="Detter J.C."/>
            <person name="Copeland A."/>
            <person name="Teshima H."/>
            <person name="Bruce D."/>
            <person name="Detter C."/>
            <person name="Tapia R."/>
            <person name="Han S."/>
            <person name="Land M.L."/>
            <person name="Ivanova N."/>
            <person name="Mikhailova N."/>
            <person name="Johnston A.W."/>
            <person name="Sanchez-Amat A."/>
        </authorList>
    </citation>
    <scope>NUCLEOTIDE SEQUENCE [LARGE SCALE GENOMIC DNA]</scope>
    <source>
        <strain evidence="4">ATCC 700492 / JCM 21426 / NBRC 103028 / MMB-1</strain>
    </source>
</reference>
<feature type="chain" id="PRO_5003279462" evidence="2">
    <location>
        <begin position="25"/>
        <end position="327"/>
    </location>
</feature>
<keyword evidence="2" id="KW-0732">Signal</keyword>
<dbReference type="Gene3D" id="2.130.10.10">
    <property type="entry name" value="YVTN repeat-like/Quinoprotein amine dehydrogenase"/>
    <property type="match status" value="1"/>
</dbReference>
<dbReference type="InterPro" id="IPR015943">
    <property type="entry name" value="WD40/YVTN_repeat-like_dom_sf"/>
</dbReference>
<dbReference type="Pfam" id="PF00400">
    <property type="entry name" value="WD40"/>
    <property type="match status" value="2"/>
</dbReference>
<dbReference type="PATRIC" id="fig|717774.3.peg.623"/>
<evidence type="ECO:0000313" key="3">
    <source>
        <dbReference type="EMBL" id="ADZ89897.1"/>
    </source>
</evidence>
<dbReference type="SUPFAM" id="SSF50998">
    <property type="entry name" value="Quinoprotein alcohol dehydrogenase-like"/>
    <property type="match status" value="1"/>
</dbReference>
<dbReference type="AlphaFoldDB" id="F2K147"/>
<feature type="repeat" description="WD" evidence="1">
    <location>
        <begin position="165"/>
        <end position="199"/>
    </location>
</feature>
<dbReference type="PROSITE" id="PS50082">
    <property type="entry name" value="WD_REPEATS_2"/>
    <property type="match status" value="1"/>
</dbReference>
<keyword evidence="4" id="KW-1185">Reference proteome</keyword>
<sequence precursor="true">MLIVKRRLNSVLLAIALFALIGCSADSPSNQTQLAVQGLYSAALSSNAKNALIGSIQHGGSYWSRAPSQRLFNWNHVQGEATPLISVDIDPSGRFAITGGARTLVLWDTQSGQSAGYWNTPGDIRDLKLTQNGDFALVGMNDQTARYFDVKNGGILQTLRTNAVVRAVDVTPDGRLAVTGDDLNNVTLWDLVSGEIKKKWTLSNNISSVAISDNGAYVFGAAQLGEAKVWQTVTGVDFSTIDTGALKGRNSTISKAIFSNDDRQLLLGSVNRRVKLANTATGQIEKEWDLYLKDALRPTAASVLALAFGSDTRYYAIGSNGYLNTLQ</sequence>
<dbReference type="PANTHER" id="PTHR19850">
    <property type="entry name" value="GUANINE NUCLEOTIDE-BINDING PROTEIN BETA G PROTEIN BETA"/>
    <property type="match status" value="1"/>
</dbReference>
<dbReference type="InterPro" id="IPR001680">
    <property type="entry name" value="WD40_rpt"/>
</dbReference>
<evidence type="ECO:0000256" key="2">
    <source>
        <dbReference type="SAM" id="SignalP"/>
    </source>
</evidence>
<proteinExistence type="predicted"/>
<dbReference type="PROSITE" id="PS51257">
    <property type="entry name" value="PROKAR_LIPOPROTEIN"/>
    <property type="match status" value="1"/>
</dbReference>
<evidence type="ECO:0000313" key="4">
    <source>
        <dbReference type="Proteomes" id="UP000001062"/>
    </source>
</evidence>
<dbReference type="eggNOG" id="COG2319">
    <property type="taxonomic scope" value="Bacteria"/>
</dbReference>
<dbReference type="RefSeq" id="WP_013659802.1">
    <property type="nucleotide sequence ID" value="NC_015276.1"/>
</dbReference>
<dbReference type="KEGG" id="mme:Marme_0603"/>
<dbReference type="STRING" id="717774.Marme_0603"/>
<gene>
    <name evidence="3" type="ordered locus">Marme_0603</name>
</gene>
<accession>F2K147</accession>
<organism evidence="3 4">
    <name type="scientific">Marinomonas mediterranea (strain ATCC 700492 / JCM 21426 / NBRC 103028 / MMB-1)</name>
    <dbReference type="NCBI Taxonomy" id="717774"/>
    <lineage>
        <taxon>Bacteria</taxon>
        <taxon>Pseudomonadati</taxon>
        <taxon>Pseudomonadota</taxon>
        <taxon>Gammaproteobacteria</taxon>
        <taxon>Oceanospirillales</taxon>
        <taxon>Oceanospirillaceae</taxon>
        <taxon>Marinomonas</taxon>
    </lineage>
</organism>
<dbReference type="SMART" id="SM00320">
    <property type="entry name" value="WD40"/>
    <property type="match status" value="5"/>
</dbReference>
<keyword evidence="1" id="KW-0853">WD repeat</keyword>
<dbReference type="Proteomes" id="UP000001062">
    <property type="component" value="Chromosome"/>
</dbReference>
<dbReference type="GO" id="GO:0007165">
    <property type="term" value="P:signal transduction"/>
    <property type="evidence" value="ECO:0007669"/>
    <property type="project" value="InterPro"/>
</dbReference>